<name>A0A392VF46_9FABA</name>
<accession>A0A392VF46</accession>
<proteinExistence type="predicted"/>
<reference evidence="2 3" key="1">
    <citation type="journal article" date="2018" name="Front. Plant Sci.">
        <title>Red Clover (Trifolium pratense) and Zigzag Clover (T. medium) - A Picture of Genomic Similarities and Differences.</title>
        <authorList>
            <person name="Dluhosova J."/>
            <person name="Istvanek J."/>
            <person name="Nedelnik J."/>
            <person name="Repkova J."/>
        </authorList>
    </citation>
    <scope>NUCLEOTIDE SEQUENCE [LARGE SCALE GENOMIC DNA]</scope>
    <source>
        <strain evidence="3">cv. 10/8</strain>
        <tissue evidence="2">Leaf</tissue>
    </source>
</reference>
<evidence type="ECO:0000313" key="3">
    <source>
        <dbReference type="Proteomes" id="UP000265520"/>
    </source>
</evidence>
<dbReference type="AlphaFoldDB" id="A0A392VF46"/>
<dbReference type="EMBL" id="LXQA011126880">
    <property type="protein sequence ID" value="MCI85919.1"/>
    <property type="molecule type" value="Genomic_DNA"/>
</dbReference>
<feature type="region of interest" description="Disordered" evidence="1">
    <location>
        <begin position="1"/>
        <end position="45"/>
    </location>
</feature>
<evidence type="ECO:0000256" key="1">
    <source>
        <dbReference type="SAM" id="MobiDB-lite"/>
    </source>
</evidence>
<protein>
    <submittedName>
        <fullName evidence="2">Uncharacterized protein</fullName>
    </submittedName>
</protein>
<feature type="non-terminal residue" evidence="2">
    <location>
        <position position="1"/>
    </location>
</feature>
<dbReference type="Proteomes" id="UP000265520">
    <property type="component" value="Unassembled WGS sequence"/>
</dbReference>
<organism evidence="2 3">
    <name type="scientific">Trifolium medium</name>
    <dbReference type="NCBI Taxonomy" id="97028"/>
    <lineage>
        <taxon>Eukaryota</taxon>
        <taxon>Viridiplantae</taxon>
        <taxon>Streptophyta</taxon>
        <taxon>Embryophyta</taxon>
        <taxon>Tracheophyta</taxon>
        <taxon>Spermatophyta</taxon>
        <taxon>Magnoliopsida</taxon>
        <taxon>eudicotyledons</taxon>
        <taxon>Gunneridae</taxon>
        <taxon>Pentapetalae</taxon>
        <taxon>rosids</taxon>
        <taxon>fabids</taxon>
        <taxon>Fabales</taxon>
        <taxon>Fabaceae</taxon>
        <taxon>Papilionoideae</taxon>
        <taxon>50 kb inversion clade</taxon>
        <taxon>NPAAA clade</taxon>
        <taxon>Hologalegina</taxon>
        <taxon>IRL clade</taxon>
        <taxon>Trifolieae</taxon>
        <taxon>Trifolium</taxon>
    </lineage>
</organism>
<comment type="caution">
    <text evidence="2">The sequence shown here is derived from an EMBL/GenBank/DDBJ whole genome shotgun (WGS) entry which is preliminary data.</text>
</comment>
<evidence type="ECO:0000313" key="2">
    <source>
        <dbReference type="EMBL" id="MCI85919.1"/>
    </source>
</evidence>
<feature type="compositionally biased region" description="Basic and acidic residues" evidence="1">
    <location>
        <begin position="1"/>
        <end position="20"/>
    </location>
</feature>
<sequence length="45" mass="5176">RNRKDTLLRRRAEKQAKAIRAESPLTLSQEDSQEEAIPIPPESDM</sequence>
<keyword evidence="3" id="KW-1185">Reference proteome</keyword>